<accession>A0A3B0RXZ5</accession>
<dbReference type="NCBIfam" id="NF010039">
    <property type="entry name" value="PRK13515.1"/>
    <property type="match status" value="1"/>
</dbReference>
<evidence type="ECO:0000313" key="4">
    <source>
        <dbReference type="EMBL" id="VAV97247.1"/>
    </source>
</evidence>
<dbReference type="InterPro" id="IPR014746">
    <property type="entry name" value="Gln_synth/guanido_kin_cat_dom"/>
</dbReference>
<organism evidence="4">
    <name type="scientific">hydrothermal vent metagenome</name>
    <dbReference type="NCBI Taxonomy" id="652676"/>
    <lineage>
        <taxon>unclassified sequences</taxon>
        <taxon>metagenomes</taxon>
        <taxon>ecological metagenomes</taxon>
    </lineage>
</organism>
<evidence type="ECO:0000256" key="1">
    <source>
        <dbReference type="ARBA" id="ARBA00022598"/>
    </source>
</evidence>
<sequence>MIKPGTAEPKFTLGIEEEYLLVDKTSRDLVREAPKGLMDECTQVMSDQVSPEFLQCQIEVGTQVCKTVQDARKDLAHLRSCIAEIAGRHNLAPIAASTHPFADWTDQRFTDKERYVELAKDLQGVGRRMLICGMHVHVGLEDPELRIDILNQLPYFLPHLLALSSSSPFWQGRDTGLNSYRLTIFDNLPRTGLPPRFDSWGEFQRSTGILINNKLIEDASKIWWDLRPSHHFPTLEMRICDVPTSLDHTISIAALYVCLVRMLYRLRRDNLSWRKYERFLINENRWRAQRYGTREGLIDFGRREIIPFADLLEELIDLVRVDAEELGCLSEVEASRNILKNGTSSERQRKTYDVALAQRKSSDDALKAVVDMLIKDTIEGVQ</sequence>
<dbReference type="InterPro" id="IPR050141">
    <property type="entry name" value="GCL_type2/YbdK_subfam"/>
</dbReference>
<proteinExistence type="inferred from homology"/>
<dbReference type="EMBL" id="UOEC01000141">
    <property type="protein sequence ID" value="VAV97247.1"/>
    <property type="molecule type" value="Genomic_DNA"/>
</dbReference>
<evidence type="ECO:0000256" key="3">
    <source>
        <dbReference type="ARBA" id="ARBA00022840"/>
    </source>
</evidence>
<keyword evidence="3" id="KW-0067">ATP-binding</keyword>
<dbReference type="PANTHER" id="PTHR36510:SF1">
    <property type="entry name" value="GLUTAMATE--CYSTEINE LIGASE 2-RELATED"/>
    <property type="match status" value="1"/>
</dbReference>
<dbReference type="HAMAP" id="MF_01609">
    <property type="entry name" value="Glu_cys_ligase_2"/>
    <property type="match status" value="1"/>
</dbReference>
<dbReference type="GO" id="GO:0005524">
    <property type="term" value="F:ATP binding"/>
    <property type="evidence" value="ECO:0007669"/>
    <property type="project" value="UniProtKB-KW"/>
</dbReference>
<gene>
    <name evidence="4" type="ORF">MNBD_ALPHA08-2324</name>
</gene>
<dbReference type="InterPro" id="IPR011793">
    <property type="entry name" value="YbdK"/>
</dbReference>
<reference evidence="4" key="1">
    <citation type="submission" date="2018-06" db="EMBL/GenBank/DDBJ databases">
        <authorList>
            <person name="Zhirakovskaya E."/>
        </authorList>
    </citation>
    <scope>NUCLEOTIDE SEQUENCE</scope>
</reference>
<dbReference type="GO" id="GO:0004357">
    <property type="term" value="F:glutamate-cysteine ligase activity"/>
    <property type="evidence" value="ECO:0007669"/>
    <property type="project" value="InterPro"/>
</dbReference>
<name>A0A3B0RXZ5_9ZZZZ</name>
<dbReference type="Pfam" id="PF04107">
    <property type="entry name" value="GCS2"/>
    <property type="match status" value="1"/>
</dbReference>
<protein>
    <submittedName>
        <fullName evidence="4">Carboxylate-amine ligase bll3764</fullName>
        <ecNumber evidence="4">6.3.-.-</ecNumber>
    </submittedName>
</protein>
<dbReference type="InterPro" id="IPR006336">
    <property type="entry name" value="GCS2"/>
</dbReference>
<keyword evidence="1 4" id="KW-0436">Ligase</keyword>
<keyword evidence="2" id="KW-0547">Nucleotide-binding</keyword>
<dbReference type="SUPFAM" id="SSF55931">
    <property type="entry name" value="Glutamine synthetase/guanido kinase"/>
    <property type="match status" value="1"/>
</dbReference>
<evidence type="ECO:0000256" key="2">
    <source>
        <dbReference type="ARBA" id="ARBA00022741"/>
    </source>
</evidence>
<dbReference type="AlphaFoldDB" id="A0A3B0RXZ5"/>
<dbReference type="EC" id="6.3.-.-" evidence="4"/>
<dbReference type="NCBIfam" id="TIGR02050">
    <property type="entry name" value="gshA_cyan_rel"/>
    <property type="match status" value="1"/>
</dbReference>
<dbReference type="Gene3D" id="3.30.590.20">
    <property type="match status" value="1"/>
</dbReference>
<dbReference type="PANTHER" id="PTHR36510">
    <property type="entry name" value="GLUTAMATE--CYSTEINE LIGASE 2-RELATED"/>
    <property type="match status" value="1"/>
</dbReference>
<dbReference type="GO" id="GO:0042398">
    <property type="term" value="P:modified amino acid biosynthetic process"/>
    <property type="evidence" value="ECO:0007669"/>
    <property type="project" value="InterPro"/>
</dbReference>